<keyword evidence="2" id="KW-1185">Reference proteome</keyword>
<comment type="caution">
    <text evidence="1">The sequence shown here is derived from an EMBL/GenBank/DDBJ whole genome shotgun (WGS) entry which is preliminary data.</text>
</comment>
<protein>
    <submittedName>
        <fullName evidence="1">Uncharacterized protein</fullName>
    </submittedName>
</protein>
<dbReference type="AlphaFoldDB" id="A0A1T4ML30"/>
<proteinExistence type="predicted"/>
<evidence type="ECO:0000313" key="1">
    <source>
        <dbReference type="EMBL" id="OPX56985.1"/>
    </source>
</evidence>
<gene>
    <name evidence="1" type="ORF">BTE48_00680</name>
</gene>
<organism evidence="1 2">
    <name type="scientific">Oceanospirillum multiglobuliferum</name>
    <dbReference type="NCBI Taxonomy" id="64969"/>
    <lineage>
        <taxon>Bacteria</taxon>
        <taxon>Pseudomonadati</taxon>
        <taxon>Pseudomonadota</taxon>
        <taxon>Gammaproteobacteria</taxon>
        <taxon>Oceanospirillales</taxon>
        <taxon>Oceanospirillaceae</taxon>
        <taxon>Oceanospirillum</taxon>
    </lineage>
</organism>
<dbReference type="Proteomes" id="UP000191418">
    <property type="component" value="Unassembled WGS sequence"/>
</dbReference>
<evidence type="ECO:0000313" key="2">
    <source>
        <dbReference type="Proteomes" id="UP000191418"/>
    </source>
</evidence>
<reference evidence="1 2" key="1">
    <citation type="submission" date="2017-01" db="EMBL/GenBank/DDBJ databases">
        <title>Genome Sequencing of a Marine Spirillum, Oceanospirillum multiglobuliferum ATCC 33336, from Japan.</title>
        <authorList>
            <person name="Carney J.G."/>
            <person name="Trachtenberg A.M."/>
            <person name="Rheaume B.A."/>
            <person name="Linnane J.D."/>
            <person name="Pitts N.L."/>
            <person name="Mykles D.L."/>
            <person name="Maclea K.S."/>
        </authorList>
    </citation>
    <scope>NUCLEOTIDE SEQUENCE [LARGE SCALE GENOMIC DNA]</scope>
    <source>
        <strain evidence="1 2">ATCC 33336</strain>
    </source>
</reference>
<dbReference type="RefSeq" id="WP_078744422.1">
    <property type="nucleotide sequence ID" value="NZ_FUXG01000004.1"/>
</dbReference>
<dbReference type="STRING" id="64969.SAMN02745127_00820"/>
<name>A0A1T4ML30_9GAMM</name>
<sequence>MSDSPFLEIVELADGDVILQSADDENGEPLVRIRFAPEIVEHLRGASFDIAREMLDKAIQDSRLWGEAGEDDVSEARTLH</sequence>
<dbReference type="EMBL" id="MTSM01000001">
    <property type="protein sequence ID" value="OPX56985.1"/>
    <property type="molecule type" value="Genomic_DNA"/>
</dbReference>
<accession>A0A1T4ML30</accession>
<dbReference type="OrthoDB" id="6370236at2"/>